<feature type="region of interest" description="Disordered" evidence="1">
    <location>
        <begin position="70"/>
        <end position="100"/>
    </location>
</feature>
<dbReference type="HOGENOM" id="CLU_1865774_0_0_1"/>
<evidence type="ECO:0000313" key="3">
    <source>
        <dbReference type="Proteomes" id="UP000054538"/>
    </source>
</evidence>
<protein>
    <submittedName>
        <fullName evidence="2">Uncharacterized protein</fullName>
    </submittedName>
</protein>
<dbReference type="Proteomes" id="UP000054538">
    <property type="component" value="Unassembled WGS sequence"/>
</dbReference>
<sequence>MVPVSCPLHPELSQVKSEFMQAVDSLHDQKHIWGTKPTLEELLNPIEEKEIGDLPYRYPGGDTDIIEEIKKKSKVTKNRSDGDSESSTDKDGMEPMFTPQQGMDLCQQLGGYAYNTQTLMVWMPMVCNTSFESCGLI</sequence>
<dbReference type="EMBL" id="KN827611">
    <property type="protein sequence ID" value="KIK76213.1"/>
    <property type="molecule type" value="Genomic_DNA"/>
</dbReference>
<reference evidence="2 3" key="1">
    <citation type="submission" date="2014-04" db="EMBL/GenBank/DDBJ databases">
        <authorList>
            <consortium name="DOE Joint Genome Institute"/>
            <person name="Kuo A."/>
            <person name="Kohler A."/>
            <person name="Jargeat P."/>
            <person name="Nagy L.G."/>
            <person name="Floudas D."/>
            <person name="Copeland A."/>
            <person name="Barry K.W."/>
            <person name="Cichocki N."/>
            <person name="Veneault-Fourrey C."/>
            <person name="LaButti K."/>
            <person name="Lindquist E.A."/>
            <person name="Lipzen A."/>
            <person name="Lundell T."/>
            <person name="Morin E."/>
            <person name="Murat C."/>
            <person name="Sun H."/>
            <person name="Tunlid A."/>
            <person name="Henrissat B."/>
            <person name="Grigoriev I.V."/>
            <person name="Hibbett D.S."/>
            <person name="Martin F."/>
            <person name="Nordberg H.P."/>
            <person name="Cantor M.N."/>
            <person name="Hua S.X."/>
        </authorList>
    </citation>
    <scope>NUCLEOTIDE SEQUENCE [LARGE SCALE GENOMIC DNA]</scope>
    <source>
        <strain evidence="2 3">Ve08.2h10</strain>
    </source>
</reference>
<dbReference type="InParanoid" id="A0A0D0CLP3"/>
<keyword evidence="3" id="KW-1185">Reference proteome</keyword>
<reference evidence="3" key="2">
    <citation type="submission" date="2015-01" db="EMBL/GenBank/DDBJ databases">
        <title>Evolutionary Origins and Diversification of the Mycorrhizal Mutualists.</title>
        <authorList>
            <consortium name="DOE Joint Genome Institute"/>
            <consortium name="Mycorrhizal Genomics Consortium"/>
            <person name="Kohler A."/>
            <person name="Kuo A."/>
            <person name="Nagy L.G."/>
            <person name="Floudas D."/>
            <person name="Copeland A."/>
            <person name="Barry K.W."/>
            <person name="Cichocki N."/>
            <person name="Veneault-Fourrey C."/>
            <person name="LaButti K."/>
            <person name="Lindquist E.A."/>
            <person name="Lipzen A."/>
            <person name="Lundell T."/>
            <person name="Morin E."/>
            <person name="Murat C."/>
            <person name="Riley R."/>
            <person name="Ohm R."/>
            <person name="Sun H."/>
            <person name="Tunlid A."/>
            <person name="Henrissat B."/>
            <person name="Grigoriev I.V."/>
            <person name="Hibbett D.S."/>
            <person name="Martin F."/>
        </authorList>
    </citation>
    <scope>NUCLEOTIDE SEQUENCE [LARGE SCALE GENOMIC DNA]</scope>
    <source>
        <strain evidence="3">Ve08.2h10</strain>
    </source>
</reference>
<dbReference type="OrthoDB" id="3048787at2759"/>
<evidence type="ECO:0000313" key="2">
    <source>
        <dbReference type="EMBL" id="KIK76213.1"/>
    </source>
</evidence>
<evidence type="ECO:0000256" key="1">
    <source>
        <dbReference type="SAM" id="MobiDB-lite"/>
    </source>
</evidence>
<organism evidence="2 3">
    <name type="scientific">Paxillus rubicundulus Ve08.2h10</name>
    <dbReference type="NCBI Taxonomy" id="930991"/>
    <lineage>
        <taxon>Eukaryota</taxon>
        <taxon>Fungi</taxon>
        <taxon>Dikarya</taxon>
        <taxon>Basidiomycota</taxon>
        <taxon>Agaricomycotina</taxon>
        <taxon>Agaricomycetes</taxon>
        <taxon>Agaricomycetidae</taxon>
        <taxon>Boletales</taxon>
        <taxon>Paxilineae</taxon>
        <taxon>Paxillaceae</taxon>
        <taxon>Paxillus</taxon>
    </lineage>
</organism>
<name>A0A0D0CLP3_9AGAM</name>
<accession>A0A0D0CLP3</accession>
<dbReference type="AlphaFoldDB" id="A0A0D0CLP3"/>
<feature type="compositionally biased region" description="Basic and acidic residues" evidence="1">
    <location>
        <begin position="78"/>
        <end position="93"/>
    </location>
</feature>
<proteinExistence type="predicted"/>
<gene>
    <name evidence="2" type="ORF">PAXRUDRAFT_170629</name>
</gene>